<dbReference type="AlphaFoldDB" id="A0A2X1VIH7"/>
<organism evidence="2 3">
    <name type="scientific">Oligella urethralis</name>
    <dbReference type="NCBI Taxonomy" id="90245"/>
    <lineage>
        <taxon>Bacteria</taxon>
        <taxon>Pseudomonadati</taxon>
        <taxon>Pseudomonadota</taxon>
        <taxon>Betaproteobacteria</taxon>
        <taxon>Burkholderiales</taxon>
        <taxon>Alcaligenaceae</taxon>
        <taxon>Oligella</taxon>
    </lineage>
</organism>
<accession>A0A2X1VIH7</accession>
<keyword evidence="1" id="KW-0812">Transmembrane</keyword>
<dbReference type="Proteomes" id="UP000250242">
    <property type="component" value="Unassembled WGS sequence"/>
</dbReference>
<evidence type="ECO:0000313" key="2">
    <source>
        <dbReference type="EMBL" id="SPY08180.1"/>
    </source>
</evidence>
<sequence>MPQRKYMRIRDYVNQIPDSAAVSLSSSTTIGAGAVGFLSWVGSINWVGLISVLVAVAGLITNVYFSWRKNKREEELHQFTLKIKSGWSDEKP</sequence>
<name>A0A2X1VIH7_9BURK</name>
<evidence type="ECO:0000313" key="3">
    <source>
        <dbReference type="Proteomes" id="UP000250242"/>
    </source>
</evidence>
<keyword evidence="1" id="KW-0472">Membrane</keyword>
<feature type="transmembrane region" description="Helical" evidence="1">
    <location>
        <begin position="21"/>
        <end position="40"/>
    </location>
</feature>
<keyword evidence="1" id="KW-1133">Transmembrane helix</keyword>
<evidence type="ECO:0000256" key="1">
    <source>
        <dbReference type="SAM" id="Phobius"/>
    </source>
</evidence>
<feature type="transmembrane region" description="Helical" evidence="1">
    <location>
        <begin position="46"/>
        <end position="65"/>
    </location>
</feature>
<evidence type="ECO:0008006" key="4">
    <source>
        <dbReference type="Google" id="ProtNLM"/>
    </source>
</evidence>
<gene>
    <name evidence="2" type="ORF">NCTC11009_01402</name>
</gene>
<dbReference type="EMBL" id="UATH01000001">
    <property type="protein sequence ID" value="SPY08180.1"/>
    <property type="molecule type" value="Genomic_DNA"/>
</dbReference>
<reference evidence="2 3" key="1">
    <citation type="submission" date="2018-06" db="EMBL/GenBank/DDBJ databases">
        <authorList>
            <consortium name="Pathogen Informatics"/>
            <person name="Doyle S."/>
        </authorList>
    </citation>
    <scope>NUCLEOTIDE SEQUENCE [LARGE SCALE GENOMIC DNA]</scope>
    <source>
        <strain evidence="2 3">NCTC11009</strain>
    </source>
</reference>
<proteinExistence type="predicted"/>
<protein>
    <recommendedName>
        <fullName evidence="4">Holin</fullName>
    </recommendedName>
</protein>